<dbReference type="GO" id="GO:0033186">
    <property type="term" value="C:CAF-1 complex"/>
    <property type="evidence" value="ECO:0007669"/>
    <property type="project" value="TreeGrafter"/>
</dbReference>
<proteinExistence type="predicted"/>
<dbReference type="PANTHER" id="PTHR15272">
    <property type="entry name" value="CHROMATIN ASSEMBLY FACTOR 1 SUBUNIT A CAF-1 SUBUNIT A"/>
    <property type="match status" value="1"/>
</dbReference>
<evidence type="ECO:0000256" key="4">
    <source>
        <dbReference type="ARBA" id="ARBA00023242"/>
    </source>
</evidence>
<evidence type="ECO:0000256" key="2">
    <source>
        <dbReference type="ARBA" id="ARBA00022763"/>
    </source>
</evidence>
<protein>
    <submittedName>
        <fullName evidence="7">Chromatin assembly factor 1 subunit a protein</fullName>
    </submittedName>
</protein>
<keyword evidence="2" id="KW-0227">DNA damage</keyword>
<evidence type="ECO:0000256" key="5">
    <source>
        <dbReference type="SAM" id="MobiDB-lite"/>
    </source>
</evidence>
<reference evidence="7" key="1">
    <citation type="submission" date="2022-07" db="EMBL/GenBank/DDBJ databases">
        <title>Draft genome sequence of Zalerion maritima ATCC 34329, a (micro)plastics degrading marine fungus.</title>
        <authorList>
            <person name="Paco A."/>
            <person name="Goncalves M.F.M."/>
            <person name="Rocha-Santos T.A.P."/>
            <person name="Alves A."/>
        </authorList>
    </citation>
    <scope>NUCLEOTIDE SEQUENCE</scope>
    <source>
        <strain evidence="7">ATCC 34329</strain>
    </source>
</reference>
<dbReference type="GO" id="GO:0005634">
    <property type="term" value="C:nucleus"/>
    <property type="evidence" value="ECO:0007669"/>
    <property type="project" value="UniProtKB-SubCell"/>
</dbReference>
<comment type="caution">
    <text evidence="7">The sequence shown here is derived from an EMBL/GenBank/DDBJ whole genome shotgun (WGS) entry which is preliminary data.</text>
</comment>
<evidence type="ECO:0000313" key="7">
    <source>
        <dbReference type="EMBL" id="KAJ2893854.1"/>
    </source>
</evidence>
<keyword evidence="3" id="KW-0234">DNA repair</keyword>
<evidence type="ECO:0000256" key="3">
    <source>
        <dbReference type="ARBA" id="ARBA00023204"/>
    </source>
</evidence>
<sequence>MTLDTMSPPNVQAEAQPRKRSHDAFSADLNGVSDENSVAQPKKQALEKPVQTHPLFANVAAKSPTSNESPASMIMASLAPSNSPPPSTRTTTETSKSKLATSADKPTSPTKFNGSRRPLPPAPSIEITMADAPTSSAPQPPIKKSRPKLSPAEKAAKAREVEDQKARKEAERNAKAEAKAAEDARKEAERIAKAEAKEAERKKKAEAKEKAEAEKAAKAQERAEKKRQKDEEERRAQEAKEKKLKAQPSIASFFGGAKSAQATTPKKTAVVASADPSRIIYSPGATPTKPSPEQTEYERMFPSFYMHPHVSLADNNFMMDDETKGTMSKMLDEFISGSRGEAQVKPFKAVDAFSLPAAPKPRGKSHPSVKKLMKGLFEGSGSFNSPVDLTKSGKNPAEAVAETLKTIPYKVIAFKQDVRPPYRGTITSETSSTLKKLAKKPLSRSLSQLDYDYESEAEWYDDGEGDDLDSGSDDEEDVDAEDDFDGFLDDSEDVGPHSRLPHKGDLVPESTGICFEDETSMGPVAKAYKYRMEFILDVNPHHGIDPFSTAYWPDSRAKTEGANSKKAGASAVKKDDADEILKGLSDATIDKIKAGIERYNHINKIGLVNCIASEVGVSAKKLGKIVMLMAEQTGPPAKKAKKTWQLRPRFRASSATPAPAS</sequence>
<dbReference type="InterPro" id="IPR022043">
    <property type="entry name" value="CAF1A_DD"/>
</dbReference>
<dbReference type="GO" id="GO:0006281">
    <property type="term" value="P:DNA repair"/>
    <property type="evidence" value="ECO:0007669"/>
    <property type="project" value="UniProtKB-KW"/>
</dbReference>
<dbReference type="Pfam" id="PF12253">
    <property type="entry name" value="CAF1A_dimeriz"/>
    <property type="match status" value="1"/>
</dbReference>
<feature type="region of interest" description="Disordered" evidence="5">
    <location>
        <begin position="1"/>
        <end position="247"/>
    </location>
</feature>
<feature type="compositionally biased region" description="Polar residues" evidence="5">
    <location>
        <begin position="98"/>
        <end position="113"/>
    </location>
</feature>
<evidence type="ECO:0000256" key="1">
    <source>
        <dbReference type="ARBA" id="ARBA00004123"/>
    </source>
</evidence>
<feature type="compositionally biased region" description="Basic residues" evidence="5">
    <location>
        <begin position="638"/>
        <end position="650"/>
    </location>
</feature>
<keyword evidence="4" id="KW-0539">Nucleus</keyword>
<dbReference type="Proteomes" id="UP001201980">
    <property type="component" value="Unassembled WGS sequence"/>
</dbReference>
<gene>
    <name evidence="7" type="ORF">MKZ38_008192</name>
</gene>
<dbReference type="EMBL" id="JAKWBI020000560">
    <property type="protein sequence ID" value="KAJ2893854.1"/>
    <property type="molecule type" value="Genomic_DNA"/>
</dbReference>
<feature type="domain" description="Chromatin assembly factor 1 subunit A dimerization" evidence="6">
    <location>
        <begin position="410"/>
        <end position="483"/>
    </location>
</feature>
<evidence type="ECO:0000313" key="8">
    <source>
        <dbReference type="Proteomes" id="UP001201980"/>
    </source>
</evidence>
<accession>A0AAD5RL80</accession>
<feature type="compositionally biased region" description="Polar residues" evidence="5">
    <location>
        <begin position="1"/>
        <end position="10"/>
    </location>
</feature>
<dbReference type="AlphaFoldDB" id="A0AAD5RL80"/>
<dbReference type="GO" id="GO:0006334">
    <property type="term" value="P:nucleosome assembly"/>
    <property type="evidence" value="ECO:0007669"/>
    <property type="project" value="TreeGrafter"/>
</dbReference>
<name>A0AAD5RL80_9PEZI</name>
<feature type="region of interest" description="Disordered" evidence="5">
    <location>
        <begin position="456"/>
        <end position="486"/>
    </location>
</feature>
<keyword evidence="8" id="KW-1185">Reference proteome</keyword>
<evidence type="ECO:0000259" key="6">
    <source>
        <dbReference type="Pfam" id="PF12253"/>
    </source>
</evidence>
<comment type="subcellular location">
    <subcellularLocation>
        <location evidence="1">Nucleus</location>
    </subcellularLocation>
</comment>
<dbReference type="PANTHER" id="PTHR15272:SF0">
    <property type="entry name" value="CHROMATIN ASSEMBLY FACTOR 1 SUBUNIT A"/>
    <property type="match status" value="1"/>
</dbReference>
<feature type="compositionally biased region" description="Basic and acidic residues" evidence="5">
    <location>
        <begin position="154"/>
        <end position="241"/>
    </location>
</feature>
<feature type="region of interest" description="Disordered" evidence="5">
    <location>
        <begin position="636"/>
        <end position="661"/>
    </location>
</feature>
<organism evidence="7 8">
    <name type="scientific">Zalerion maritima</name>
    <dbReference type="NCBI Taxonomy" id="339359"/>
    <lineage>
        <taxon>Eukaryota</taxon>
        <taxon>Fungi</taxon>
        <taxon>Dikarya</taxon>
        <taxon>Ascomycota</taxon>
        <taxon>Pezizomycotina</taxon>
        <taxon>Sordariomycetes</taxon>
        <taxon>Lulworthiomycetidae</taxon>
        <taxon>Lulworthiales</taxon>
        <taxon>Lulworthiaceae</taxon>
        <taxon>Zalerion</taxon>
    </lineage>
</organism>